<feature type="compositionally biased region" description="Basic and acidic residues" evidence="1">
    <location>
        <begin position="154"/>
        <end position="169"/>
    </location>
</feature>
<dbReference type="AlphaFoldDB" id="A0A0F9TBI1"/>
<reference evidence="2" key="1">
    <citation type="journal article" date="2015" name="Nature">
        <title>Complex archaea that bridge the gap between prokaryotes and eukaryotes.</title>
        <authorList>
            <person name="Spang A."/>
            <person name="Saw J.H."/>
            <person name="Jorgensen S.L."/>
            <person name="Zaremba-Niedzwiedzka K."/>
            <person name="Martijn J."/>
            <person name="Lind A.E."/>
            <person name="van Eijk R."/>
            <person name="Schleper C."/>
            <person name="Guy L."/>
            <person name="Ettema T.J."/>
        </authorList>
    </citation>
    <scope>NUCLEOTIDE SEQUENCE</scope>
</reference>
<sequence>MSGNCKLTALMIKKISGYLREGLYINTACDLVGVSRRSYSYWMEKGETAFDALEDGEEISVHRQLYVDAFNGFRKARAEFERDLFVGIGKKSGNNFQADAWRLERTRPEKYSRRDRFSLDANLSLTGPLMELVVSEHNKGKSTPLIKNRKRLSATKEPKDPKTLEKMAEVESLPEGNTE</sequence>
<feature type="region of interest" description="Disordered" evidence="1">
    <location>
        <begin position="136"/>
        <end position="179"/>
    </location>
</feature>
<dbReference type="EMBL" id="LAZR01000365">
    <property type="protein sequence ID" value="KKN72297.1"/>
    <property type="molecule type" value="Genomic_DNA"/>
</dbReference>
<proteinExistence type="predicted"/>
<evidence type="ECO:0000256" key="1">
    <source>
        <dbReference type="SAM" id="MobiDB-lite"/>
    </source>
</evidence>
<gene>
    <name evidence="2" type="ORF">LCGC14_0412480</name>
</gene>
<organism evidence="2">
    <name type="scientific">marine sediment metagenome</name>
    <dbReference type="NCBI Taxonomy" id="412755"/>
    <lineage>
        <taxon>unclassified sequences</taxon>
        <taxon>metagenomes</taxon>
        <taxon>ecological metagenomes</taxon>
    </lineage>
</organism>
<protein>
    <submittedName>
        <fullName evidence="2">Uncharacterized protein</fullName>
    </submittedName>
</protein>
<name>A0A0F9TBI1_9ZZZZ</name>
<accession>A0A0F9TBI1</accession>
<evidence type="ECO:0000313" key="2">
    <source>
        <dbReference type="EMBL" id="KKN72297.1"/>
    </source>
</evidence>
<comment type="caution">
    <text evidence="2">The sequence shown here is derived from an EMBL/GenBank/DDBJ whole genome shotgun (WGS) entry which is preliminary data.</text>
</comment>